<reference evidence="11" key="3">
    <citation type="submission" date="2025-09" db="UniProtKB">
        <authorList>
            <consortium name="Ensembl"/>
        </authorList>
    </citation>
    <scope>IDENTIFICATION</scope>
    <source>
        <strain evidence="11">Isolate ISIS603380</strain>
    </source>
</reference>
<dbReference type="Gene3D" id="3.40.50.300">
    <property type="entry name" value="P-loop containing nucleotide triphosphate hydrolases"/>
    <property type="match status" value="2"/>
</dbReference>
<organism evidence="11 12">
    <name type="scientific">Loxodonta africana</name>
    <name type="common">African elephant</name>
    <dbReference type="NCBI Taxonomy" id="9785"/>
    <lineage>
        <taxon>Eukaryota</taxon>
        <taxon>Metazoa</taxon>
        <taxon>Chordata</taxon>
        <taxon>Craniata</taxon>
        <taxon>Vertebrata</taxon>
        <taxon>Euteleostomi</taxon>
        <taxon>Mammalia</taxon>
        <taxon>Eutheria</taxon>
        <taxon>Afrotheria</taxon>
        <taxon>Proboscidea</taxon>
        <taxon>Elephantidae</taxon>
        <taxon>Loxodonta</taxon>
    </lineage>
</organism>
<dbReference type="STRING" id="9785.ENSLAFP00000012384"/>
<evidence type="ECO:0000256" key="2">
    <source>
        <dbReference type="ARBA" id="ARBA00022553"/>
    </source>
</evidence>
<feature type="region of interest" description="Disordered" evidence="9">
    <location>
        <begin position="129"/>
        <end position="171"/>
    </location>
</feature>
<evidence type="ECO:0000256" key="4">
    <source>
        <dbReference type="ARBA" id="ARBA00022741"/>
    </source>
</evidence>
<dbReference type="FunCoup" id="G3TDV1">
    <property type="interactions" value="409"/>
</dbReference>
<evidence type="ECO:0000256" key="9">
    <source>
        <dbReference type="SAM" id="MobiDB-lite"/>
    </source>
</evidence>
<evidence type="ECO:0000256" key="3">
    <source>
        <dbReference type="ARBA" id="ARBA00022737"/>
    </source>
</evidence>
<dbReference type="SUPFAM" id="SSF52540">
    <property type="entry name" value="P-loop containing nucleoside triphosphate hydrolases"/>
    <property type="match status" value="2"/>
</dbReference>
<feature type="domain" description="ABC transporter" evidence="10">
    <location>
        <begin position="492"/>
        <end position="708"/>
    </location>
</feature>
<dbReference type="Proteomes" id="UP000007646">
    <property type="component" value="Unassembled WGS sequence"/>
</dbReference>
<dbReference type="FunFam" id="3.40.50.300:FF:000104">
    <property type="entry name" value="ATP-binding cassette sub-family F member 3"/>
    <property type="match status" value="1"/>
</dbReference>
<feature type="compositionally biased region" description="Basic and acidic residues" evidence="9">
    <location>
        <begin position="161"/>
        <end position="171"/>
    </location>
</feature>
<dbReference type="InterPro" id="IPR003439">
    <property type="entry name" value="ABC_transporter-like_ATP-bd"/>
</dbReference>
<dbReference type="GO" id="GO:0016887">
    <property type="term" value="F:ATP hydrolysis activity"/>
    <property type="evidence" value="ECO:0007669"/>
    <property type="project" value="InterPro"/>
</dbReference>
<evidence type="ECO:0000313" key="11">
    <source>
        <dbReference type="Ensembl" id="ENSLAFP00000012384.3"/>
    </source>
</evidence>
<proteinExistence type="inferred from homology"/>
<dbReference type="OMA" id="CTHIADI"/>
<dbReference type="GO" id="GO:0005524">
    <property type="term" value="F:ATP binding"/>
    <property type="evidence" value="ECO:0007669"/>
    <property type="project" value="UniProtKB-KW"/>
</dbReference>
<dbReference type="Pfam" id="PF12848">
    <property type="entry name" value="ABC_tran_Xtn"/>
    <property type="match status" value="1"/>
</dbReference>
<evidence type="ECO:0000256" key="1">
    <source>
        <dbReference type="ARBA" id="ARBA00011054"/>
    </source>
</evidence>
<dbReference type="InterPro" id="IPR017871">
    <property type="entry name" value="ABC_transporter-like_CS"/>
</dbReference>
<dbReference type="KEGG" id="lav:100661637"/>
<dbReference type="eggNOG" id="KOG0062">
    <property type="taxonomic scope" value="Eukaryota"/>
</dbReference>
<keyword evidence="6" id="KW-0007">Acetylation</keyword>
<dbReference type="InterPro" id="IPR058770">
    <property type="entry name" value="PWI_ABCF3"/>
</dbReference>
<dbReference type="InterPro" id="IPR027417">
    <property type="entry name" value="P-loop_NTPase"/>
</dbReference>
<dbReference type="PANTHER" id="PTHR19211:SF117">
    <property type="entry name" value="ATP-BINDING CASSETTE SUB-FAMILY F MEMBER 3"/>
    <property type="match status" value="1"/>
</dbReference>
<evidence type="ECO:0000259" key="10">
    <source>
        <dbReference type="PROSITE" id="PS50893"/>
    </source>
</evidence>
<reference evidence="11 12" key="1">
    <citation type="submission" date="2009-06" db="EMBL/GenBank/DDBJ databases">
        <title>The Genome Sequence of Loxodonta africana (African elephant).</title>
        <authorList>
            <person name="Di Palma F."/>
            <person name="Heiman D."/>
            <person name="Young S."/>
            <person name="Johnson J."/>
            <person name="Lander E.S."/>
            <person name="Lindblad-Toh K."/>
        </authorList>
    </citation>
    <scope>NUCLEOTIDE SEQUENCE [LARGE SCALE GENOMIC DNA]</scope>
    <source>
        <strain evidence="11 12">Isolate ISIS603380</strain>
    </source>
</reference>
<evidence type="ECO:0000256" key="7">
    <source>
        <dbReference type="ARBA" id="ARBA00023118"/>
    </source>
</evidence>
<keyword evidence="3" id="KW-0677">Repeat</keyword>
<dbReference type="PROSITE" id="PS50893">
    <property type="entry name" value="ABC_TRANSPORTER_2"/>
    <property type="match status" value="2"/>
</dbReference>
<keyword evidence="5" id="KW-0067">ATP-binding</keyword>
<dbReference type="SMART" id="SM00382">
    <property type="entry name" value="AAA"/>
    <property type="match status" value="2"/>
</dbReference>
<gene>
    <name evidence="11" type="primary">ABCF3</name>
</gene>
<dbReference type="FunFam" id="3.40.50.300:FF:000688">
    <property type="entry name" value="ATP-binding cassette sub-family F member 3"/>
    <property type="match status" value="1"/>
</dbReference>
<dbReference type="Pfam" id="PF26051">
    <property type="entry name" value="PWI_ABCF3"/>
    <property type="match status" value="1"/>
</dbReference>
<dbReference type="RefSeq" id="XP_003413059.1">
    <property type="nucleotide sequence ID" value="XM_003413011.4"/>
</dbReference>
<comment type="similarity">
    <text evidence="1">Belongs to the ABC transporter superfamily. ABCF family. EF3 subfamily.</text>
</comment>
<dbReference type="HOGENOM" id="CLU_000604_36_6_1"/>
<accession>G3TDV1</accession>
<sequence length="709" mass="79649">MATCAEILRSEFPEIDGQVFDYVTGVLHSGSADFESVDDLVEAVGELLQEVSADSKDDAGIRAVCQRMYNTLRLAEPQSQGNSQVLLDAPIQLSKITENYEYDTKLPGLLKREQSSTVNAKKLEKAEARLKAKQEKRSEKDTLKSSNPLVLEEASASQAGSRKESRLESSGKNKSYDVRIENFDVSFGDRVLLTGADVNLAWGRRYGLVGRNGLGKTTLLKMLATRSLRVPAHISLLHVEQEVAGDDTPALQSVLESDTVREDLLCQEQELSARIASGRAEGSEAAQLVEIYAKLEEIEADKAPARASVILAGLGFTPQMQQQPTREFSGGWRMRLALARALFARPDLLLLDEPTNMLDIRAILWLENYLQTWPSTILVVSHDRNFLNAIATDIIHLHSQRLDGYRGDFETFMKSKQERLLSQQREYEAQQQYRQHIQVFIDRFRYNANRASQVQSKLKMLEKLPELKPVDKESEVVLRFPDGFEKFSPPVLQLDEVDFYYDPKHLIFSHLSVSADLESRICVVGENGTGKSTMLKLLMGDLAPVQGIRHAHRNLKIGYFSQHHVEQLDLNISAVELLARKFPGRPEEEYRHQLGRYGISGELATRPVASLSGGQKSRVAFAQMTMPCPNFYILDEPTNHLDMETIEALGRALNSFRGGVILVSHDERFIQLVCKELWVCGGGGVIRVDGGFDQYRALLQEQFRREGVL</sequence>
<dbReference type="GO" id="GO:0051607">
    <property type="term" value="P:defense response to virus"/>
    <property type="evidence" value="ECO:0007669"/>
    <property type="project" value="UniProtKB-KW"/>
</dbReference>
<dbReference type="GeneTree" id="ENSGT00940000155604"/>
<dbReference type="AlphaFoldDB" id="G3TDV1"/>
<keyword evidence="12" id="KW-1185">Reference proteome</keyword>
<dbReference type="InterPro" id="IPR003593">
    <property type="entry name" value="AAA+_ATPase"/>
</dbReference>
<name>G3TDV1_LOXAF</name>
<evidence type="ECO:0000256" key="6">
    <source>
        <dbReference type="ARBA" id="ARBA00022990"/>
    </source>
</evidence>
<protein>
    <recommendedName>
        <fullName evidence="8">ATP-binding cassette sub-family F member 3</fullName>
    </recommendedName>
</protein>
<dbReference type="OrthoDB" id="2110130at2759"/>
<evidence type="ECO:0000256" key="8">
    <source>
        <dbReference type="ARBA" id="ARBA00073919"/>
    </source>
</evidence>
<keyword evidence="4" id="KW-0547">Nucleotide-binding</keyword>
<evidence type="ECO:0000256" key="5">
    <source>
        <dbReference type="ARBA" id="ARBA00022840"/>
    </source>
</evidence>
<dbReference type="InterPro" id="IPR032781">
    <property type="entry name" value="ABC_tran_Xtn"/>
</dbReference>
<dbReference type="InParanoid" id="G3TDV1"/>
<dbReference type="PANTHER" id="PTHR19211">
    <property type="entry name" value="ATP-BINDING TRANSPORT PROTEIN-RELATED"/>
    <property type="match status" value="1"/>
</dbReference>
<keyword evidence="7" id="KW-0051">Antiviral defense</keyword>
<dbReference type="CTD" id="55324"/>
<evidence type="ECO:0000313" key="12">
    <source>
        <dbReference type="Proteomes" id="UP000007646"/>
    </source>
</evidence>
<dbReference type="GeneID" id="100661637"/>
<dbReference type="CDD" id="cd03221">
    <property type="entry name" value="ABCF_EF-3"/>
    <property type="match status" value="2"/>
</dbReference>
<keyword evidence="2" id="KW-0597">Phosphoprotein</keyword>
<reference evidence="11" key="2">
    <citation type="submission" date="2025-08" db="UniProtKB">
        <authorList>
            <consortium name="Ensembl"/>
        </authorList>
    </citation>
    <scope>IDENTIFICATION</scope>
    <source>
        <strain evidence="11">Isolate ISIS603380</strain>
    </source>
</reference>
<dbReference type="Ensembl" id="ENSLAFT00000014791.3">
    <property type="protein sequence ID" value="ENSLAFP00000012384.3"/>
    <property type="gene ID" value="ENSLAFG00000014791.3"/>
</dbReference>
<feature type="domain" description="ABC transporter" evidence="10">
    <location>
        <begin position="178"/>
        <end position="424"/>
    </location>
</feature>
<dbReference type="InterPro" id="IPR050611">
    <property type="entry name" value="ABCF"/>
</dbReference>
<feature type="compositionally biased region" description="Basic and acidic residues" evidence="9">
    <location>
        <begin position="129"/>
        <end position="143"/>
    </location>
</feature>
<dbReference type="PROSITE" id="PS00211">
    <property type="entry name" value="ABC_TRANSPORTER_1"/>
    <property type="match status" value="2"/>
</dbReference>
<dbReference type="Pfam" id="PF00005">
    <property type="entry name" value="ABC_tran"/>
    <property type="match status" value="2"/>
</dbReference>